<comment type="caution">
    <text evidence="3">The sequence shown here is derived from an EMBL/GenBank/DDBJ whole genome shotgun (WGS) entry which is preliminary data.</text>
</comment>
<gene>
    <name evidence="3" type="ORF">pipiens_004054</name>
</gene>
<dbReference type="EMBL" id="JBEHCU010010525">
    <property type="protein sequence ID" value="KAL1378076.1"/>
    <property type="molecule type" value="Genomic_DNA"/>
</dbReference>
<reference evidence="3 4" key="1">
    <citation type="submission" date="2024-05" db="EMBL/GenBank/DDBJ databases">
        <title>Culex pipiens pipiens assembly and annotation.</title>
        <authorList>
            <person name="Alout H."/>
            <person name="Durand T."/>
        </authorList>
    </citation>
    <scope>NUCLEOTIDE SEQUENCE [LARGE SCALE GENOMIC DNA]</scope>
    <source>
        <strain evidence="3">HA-2024</strain>
        <tissue evidence="3">Whole body</tissue>
    </source>
</reference>
<dbReference type="InterPro" id="IPR016187">
    <property type="entry name" value="CTDL_fold"/>
</dbReference>
<dbReference type="CDD" id="cd00037">
    <property type="entry name" value="CLECT"/>
    <property type="match status" value="1"/>
</dbReference>
<dbReference type="InterPro" id="IPR016186">
    <property type="entry name" value="C-type_lectin-like/link_sf"/>
</dbReference>
<feature type="signal peptide" evidence="1">
    <location>
        <begin position="1"/>
        <end position="18"/>
    </location>
</feature>
<dbReference type="AlphaFoldDB" id="A0ABD1CNZ2"/>
<accession>A0ABD1CNZ2</accession>
<feature type="chain" id="PRO_5044747315" description="C-type lectin domain-containing protein" evidence="1">
    <location>
        <begin position="19"/>
        <end position="320"/>
    </location>
</feature>
<evidence type="ECO:0000259" key="2">
    <source>
        <dbReference type="PROSITE" id="PS50041"/>
    </source>
</evidence>
<dbReference type="Gene3D" id="3.10.100.10">
    <property type="entry name" value="Mannose-Binding Protein A, subunit A"/>
    <property type="match status" value="1"/>
</dbReference>
<protein>
    <recommendedName>
        <fullName evidence="2">C-type lectin domain-containing protein</fullName>
    </recommendedName>
</protein>
<dbReference type="Proteomes" id="UP001562425">
    <property type="component" value="Unassembled WGS sequence"/>
</dbReference>
<keyword evidence="4" id="KW-1185">Reference proteome</keyword>
<dbReference type="Pfam" id="PF00059">
    <property type="entry name" value="Lectin_C"/>
    <property type="match status" value="1"/>
</dbReference>
<keyword evidence="1" id="KW-0732">Signal</keyword>
<dbReference type="SUPFAM" id="SSF56436">
    <property type="entry name" value="C-type lectin-like"/>
    <property type="match status" value="1"/>
</dbReference>
<feature type="domain" description="C-type lectin" evidence="2">
    <location>
        <begin position="160"/>
        <end position="281"/>
    </location>
</feature>
<evidence type="ECO:0000313" key="4">
    <source>
        <dbReference type="Proteomes" id="UP001562425"/>
    </source>
</evidence>
<proteinExistence type="predicted"/>
<dbReference type="SMART" id="SM00034">
    <property type="entry name" value="CLECT"/>
    <property type="match status" value="1"/>
</dbReference>
<evidence type="ECO:0000313" key="3">
    <source>
        <dbReference type="EMBL" id="KAL1378076.1"/>
    </source>
</evidence>
<evidence type="ECO:0000256" key="1">
    <source>
        <dbReference type="SAM" id="SignalP"/>
    </source>
</evidence>
<sequence>MLLLQVAITIAILFQTQPEPICSRHRTRIQHRFHALRHCQRSNKTIIGLINVSTVKECAQYARKRHGMAFNFGPKGRNLTNLFDLVETQRSRNNTSKKPPKGTDTITADPEEFYNCQVLDCPEYRNLSTVVNDTRFDYYSLYTRPAPSGNATCLPAVGMFVLDDRRLNYSQAYNECLSMAGTLAHVVSDRRTVGLSRLQSTISFLKNATKNATEPVFIGLNETVKNKFFTSSHEPLECFLYRAWAPGHPARTRQPGCVALSPNNSSWTVHNCNHSLRFICELNTSGPPQYEARLKRKCSVRRPNNRARPKKMVTIEGSGN</sequence>
<organism evidence="3 4">
    <name type="scientific">Culex pipiens pipiens</name>
    <name type="common">Northern house mosquito</name>
    <dbReference type="NCBI Taxonomy" id="38569"/>
    <lineage>
        <taxon>Eukaryota</taxon>
        <taxon>Metazoa</taxon>
        <taxon>Ecdysozoa</taxon>
        <taxon>Arthropoda</taxon>
        <taxon>Hexapoda</taxon>
        <taxon>Insecta</taxon>
        <taxon>Pterygota</taxon>
        <taxon>Neoptera</taxon>
        <taxon>Endopterygota</taxon>
        <taxon>Diptera</taxon>
        <taxon>Nematocera</taxon>
        <taxon>Culicoidea</taxon>
        <taxon>Culicidae</taxon>
        <taxon>Culicinae</taxon>
        <taxon>Culicini</taxon>
        <taxon>Culex</taxon>
        <taxon>Culex</taxon>
    </lineage>
</organism>
<dbReference type="InterPro" id="IPR001304">
    <property type="entry name" value="C-type_lectin-like"/>
</dbReference>
<name>A0ABD1CNZ2_CULPP</name>
<dbReference type="PROSITE" id="PS50041">
    <property type="entry name" value="C_TYPE_LECTIN_2"/>
    <property type="match status" value="1"/>
</dbReference>